<dbReference type="InterPro" id="IPR013324">
    <property type="entry name" value="RNA_pol_sigma_r3/r4-like"/>
</dbReference>
<accession>A0A2S7T3R4</accession>
<evidence type="ECO:0000259" key="5">
    <source>
        <dbReference type="Pfam" id="PF04542"/>
    </source>
</evidence>
<dbReference type="Proteomes" id="UP000239366">
    <property type="component" value="Unassembled WGS sequence"/>
</dbReference>
<dbReference type="InterPro" id="IPR013325">
    <property type="entry name" value="RNA_pol_sigma_r2"/>
</dbReference>
<dbReference type="SUPFAM" id="SSF88946">
    <property type="entry name" value="Sigma2 domain of RNA polymerase sigma factors"/>
    <property type="match status" value="1"/>
</dbReference>
<dbReference type="CDD" id="cd06171">
    <property type="entry name" value="Sigma70_r4"/>
    <property type="match status" value="1"/>
</dbReference>
<dbReference type="InterPro" id="IPR014284">
    <property type="entry name" value="RNA_pol_sigma-70_dom"/>
</dbReference>
<dbReference type="SUPFAM" id="SSF88659">
    <property type="entry name" value="Sigma3 and sigma4 domains of RNA polymerase sigma factors"/>
    <property type="match status" value="1"/>
</dbReference>
<organism evidence="7 8">
    <name type="scientific">Aureicoccus marinus</name>
    <dbReference type="NCBI Taxonomy" id="754435"/>
    <lineage>
        <taxon>Bacteria</taxon>
        <taxon>Pseudomonadati</taxon>
        <taxon>Bacteroidota</taxon>
        <taxon>Flavobacteriia</taxon>
        <taxon>Flavobacteriales</taxon>
        <taxon>Flavobacteriaceae</taxon>
        <taxon>Aureicoccus</taxon>
    </lineage>
</organism>
<reference evidence="8" key="1">
    <citation type="submission" date="2016-11" db="EMBL/GenBank/DDBJ databases">
        <title>Trade-off between light-utilization and light-protection in marine flavobacteria.</title>
        <authorList>
            <person name="Kumagai Y."/>
            <person name="Yoshizawa S."/>
            <person name="Kogure K."/>
        </authorList>
    </citation>
    <scope>NUCLEOTIDE SEQUENCE [LARGE SCALE GENOMIC DNA]</scope>
    <source>
        <strain evidence="8">SG-18</strain>
    </source>
</reference>
<dbReference type="InterPro" id="IPR013249">
    <property type="entry name" value="RNA_pol_sigma70_r4_t2"/>
</dbReference>
<comment type="caution">
    <text evidence="7">The sequence shown here is derived from an EMBL/GenBank/DDBJ whole genome shotgun (WGS) entry which is preliminary data.</text>
</comment>
<evidence type="ECO:0008006" key="9">
    <source>
        <dbReference type="Google" id="ProtNLM"/>
    </source>
</evidence>
<gene>
    <name evidence="7" type="ORF">BST99_01290</name>
</gene>
<keyword evidence="8" id="KW-1185">Reference proteome</keyword>
<keyword evidence="3" id="KW-0731">Sigma factor</keyword>
<dbReference type="InterPro" id="IPR007627">
    <property type="entry name" value="RNA_pol_sigma70_r2"/>
</dbReference>
<dbReference type="Pfam" id="PF08281">
    <property type="entry name" value="Sigma70_r4_2"/>
    <property type="match status" value="1"/>
</dbReference>
<dbReference type="GO" id="GO:0006352">
    <property type="term" value="P:DNA-templated transcription initiation"/>
    <property type="evidence" value="ECO:0007669"/>
    <property type="project" value="InterPro"/>
</dbReference>
<dbReference type="Gene3D" id="1.10.1740.10">
    <property type="match status" value="1"/>
</dbReference>
<protein>
    <recommendedName>
        <fullName evidence="9">RNA polymerase subunit sigma</fullName>
    </recommendedName>
</protein>
<evidence type="ECO:0000259" key="6">
    <source>
        <dbReference type="Pfam" id="PF08281"/>
    </source>
</evidence>
<dbReference type="PANTHER" id="PTHR43133">
    <property type="entry name" value="RNA POLYMERASE ECF-TYPE SIGMA FACTO"/>
    <property type="match status" value="1"/>
</dbReference>
<evidence type="ECO:0000256" key="4">
    <source>
        <dbReference type="ARBA" id="ARBA00023163"/>
    </source>
</evidence>
<proteinExistence type="inferred from homology"/>
<evidence type="ECO:0000256" key="1">
    <source>
        <dbReference type="ARBA" id="ARBA00010641"/>
    </source>
</evidence>
<comment type="similarity">
    <text evidence="1">Belongs to the sigma-70 factor family. ECF subfamily.</text>
</comment>
<keyword evidence="4" id="KW-0804">Transcription</keyword>
<sequence>MPLDDQRLMQEFTSSGSREVFSLIYQRNHQDLFRFVTWLSGDSELARDITQNVFLKVFRKPQLFDPNKSLKVWLFSIAKNQWKNEIRYHSLRQVEQSAESWSTLEVEEPLFNAKKNLVQKALNRLSFDHKEVVLLKYSNNLTIAEISDYLECSEGTVKSRLFYALKKLREEIAQQS</sequence>
<dbReference type="GO" id="GO:0003677">
    <property type="term" value="F:DNA binding"/>
    <property type="evidence" value="ECO:0007669"/>
    <property type="project" value="InterPro"/>
</dbReference>
<evidence type="ECO:0000313" key="7">
    <source>
        <dbReference type="EMBL" id="PQJ14562.1"/>
    </source>
</evidence>
<evidence type="ECO:0000256" key="2">
    <source>
        <dbReference type="ARBA" id="ARBA00023015"/>
    </source>
</evidence>
<dbReference type="Gene3D" id="1.10.10.10">
    <property type="entry name" value="Winged helix-like DNA-binding domain superfamily/Winged helix DNA-binding domain"/>
    <property type="match status" value="1"/>
</dbReference>
<keyword evidence="2" id="KW-0805">Transcription regulation</keyword>
<dbReference type="GO" id="GO:0016987">
    <property type="term" value="F:sigma factor activity"/>
    <property type="evidence" value="ECO:0007669"/>
    <property type="project" value="UniProtKB-KW"/>
</dbReference>
<dbReference type="InterPro" id="IPR036388">
    <property type="entry name" value="WH-like_DNA-bd_sf"/>
</dbReference>
<dbReference type="InterPro" id="IPR039425">
    <property type="entry name" value="RNA_pol_sigma-70-like"/>
</dbReference>
<dbReference type="AlphaFoldDB" id="A0A2S7T3R4"/>
<feature type="domain" description="RNA polymerase sigma factor 70 region 4 type 2" evidence="6">
    <location>
        <begin position="117"/>
        <end position="168"/>
    </location>
</feature>
<feature type="domain" description="RNA polymerase sigma-70 region 2" evidence="5">
    <location>
        <begin position="24"/>
        <end position="90"/>
    </location>
</feature>
<dbReference type="PANTHER" id="PTHR43133:SF46">
    <property type="entry name" value="RNA POLYMERASE SIGMA-70 FACTOR ECF SUBFAMILY"/>
    <property type="match status" value="1"/>
</dbReference>
<dbReference type="EMBL" id="MQVX01000001">
    <property type="protein sequence ID" value="PQJ14562.1"/>
    <property type="molecule type" value="Genomic_DNA"/>
</dbReference>
<dbReference type="Pfam" id="PF04542">
    <property type="entry name" value="Sigma70_r2"/>
    <property type="match status" value="1"/>
</dbReference>
<name>A0A2S7T3R4_9FLAO</name>
<evidence type="ECO:0000313" key="8">
    <source>
        <dbReference type="Proteomes" id="UP000239366"/>
    </source>
</evidence>
<dbReference type="NCBIfam" id="TIGR02937">
    <property type="entry name" value="sigma70-ECF"/>
    <property type="match status" value="1"/>
</dbReference>
<evidence type="ECO:0000256" key="3">
    <source>
        <dbReference type="ARBA" id="ARBA00023082"/>
    </source>
</evidence>